<organism evidence="2 3">
    <name type="scientific">Methanosarcina lacustris Z-7289</name>
    <dbReference type="NCBI Taxonomy" id="1434111"/>
    <lineage>
        <taxon>Archaea</taxon>
        <taxon>Methanobacteriati</taxon>
        <taxon>Methanobacteriota</taxon>
        <taxon>Stenosarchaea group</taxon>
        <taxon>Methanomicrobia</taxon>
        <taxon>Methanosarcinales</taxon>
        <taxon>Methanosarcinaceae</taxon>
        <taxon>Methanosarcina</taxon>
    </lineage>
</organism>
<dbReference type="PANTHER" id="PTHR36842:SF1">
    <property type="entry name" value="PROTEIN TOLB"/>
    <property type="match status" value="1"/>
</dbReference>
<dbReference type="HOGENOM" id="CLU_009318_6_2_2"/>
<proteinExistence type="predicted"/>
<dbReference type="InterPro" id="IPR027618">
    <property type="entry name" value="Beta_prop_Msarc"/>
</dbReference>
<protein>
    <submittedName>
        <fullName evidence="2">Cell surface protein</fullName>
    </submittedName>
</protein>
<sequence>MFKTGIADNTSDQFDPAIYGNKVVWTDNRNGGYDIYMQNLSTKVQTRITTGETAPDHAIYDNRIVYRNFSGEHHDMVNIYMYDLSTKKETQIITSRKGIYNPAIYGDRIVWEDSRNDDGTGNTDIYMYDLSTKQETRITPSYEGGDNNPYQSNPSIYGDKIVWEDWRNGNADIYMYDLSTNKETQITTNKSEQRSPVIYGNTIVWQDNRNGNADIYMFTLASAEVPTPDGNETDDGNGTSNGTGNGTQVPDNNSDNGPGNGTGNGTQVPDNNSDNGTSNGTGNGTQVPDNNSDNGAGNGTGNCTQVPDNCSAKLMPLDNMQALKEYVECTYECHENTKIGLASLLDTSMCYCENGEDEKAVSMLNSFIHLAEKMKECKQVSTNEADYMVREAKKIIDQLEAN</sequence>
<dbReference type="Proteomes" id="UP000033072">
    <property type="component" value="Chromosome"/>
</dbReference>
<dbReference type="GeneID" id="25418650"/>
<feature type="compositionally biased region" description="Low complexity" evidence="1">
    <location>
        <begin position="246"/>
        <end position="257"/>
    </location>
</feature>
<dbReference type="Gene3D" id="2.120.10.30">
    <property type="entry name" value="TolB, C-terminal domain"/>
    <property type="match status" value="2"/>
</dbReference>
<dbReference type="OrthoDB" id="146042at2157"/>
<evidence type="ECO:0000313" key="2">
    <source>
        <dbReference type="EMBL" id="AKB74942.1"/>
    </source>
</evidence>
<dbReference type="NCBIfam" id="TIGR04275">
    <property type="entry name" value="beta_prop_Msarc"/>
    <property type="match status" value="4"/>
</dbReference>
<dbReference type="PANTHER" id="PTHR36842">
    <property type="entry name" value="PROTEIN TOLB HOMOLOG"/>
    <property type="match status" value="1"/>
</dbReference>
<dbReference type="STRING" id="1434111.MSLAZ_1681"/>
<dbReference type="PATRIC" id="fig|1434111.4.peg.2201"/>
<dbReference type="KEGG" id="mls:MSLAZ_1681"/>
<dbReference type="EMBL" id="CP009515">
    <property type="protein sequence ID" value="AKB74942.1"/>
    <property type="molecule type" value="Genomic_DNA"/>
</dbReference>
<gene>
    <name evidence="2" type="ORF">MSLAZ_1681</name>
</gene>
<keyword evidence="3" id="KW-1185">Reference proteome</keyword>
<feature type="compositionally biased region" description="Polar residues" evidence="1">
    <location>
        <begin position="286"/>
        <end position="300"/>
    </location>
</feature>
<feature type="compositionally biased region" description="Low complexity" evidence="1">
    <location>
        <begin position="270"/>
        <end position="280"/>
    </location>
</feature>
<name>A0A0E3S6M2_9EURY</name>
<dbReference type="AlphaFoldDB" id="A0A0E3S6M2"/>
<dbReference type="RefSeq" id="WP_052722907.1">
    <property type="nucleotide sequence ID" value="NZ_CP009515.1"/>
</dbReference>
<accession>A0A0E3S6M2</accession>
<evidence type="ECO:0000256" key="1">
    <source>
        <dbReference type="SAM" id="MobiDB-lite"/>
    </source>
</evidence>
<evidence type="ECO:0000313" key="3">
    <source>
        <dbReference type="Proteomes" id="UP000033072"/>
    </source>
</evidence>
<feature type="region of interest" description="Disordered" evidence="1">
    <location>
        <begin position="224"/>
        <end position="300"/>
    </location>
</feature>
<dbReference type="InterPro" id="IPR011042">
    <property type="entry name" value="6-blade_b-propeller_TolB-like"/>
</dbReference>
<dbReference type="SUPFAM" id="SSF69304">
    <property type="entry name" value="Tricorn protease N-terminal domain"/>
    <property type="match status" value="1"/>
</dbReference>
<reference evidence="2 3" key="1">
    <citation type="submission" date="2014-07" db="EMBL/GenBank/DDBJ databases">
        <title>Methanogenic archaea and the global carbon cycle.</title>
        <authorList>
            <person name="Henriksen J.R."/>
            <person name="Luke J."/>
            <person name="Reinhart S."/>
            <person name="Benedict M.N."/>
            <person name="Youngblut N.D."/>
            <person name="Metcalf M.E."/>
            <person name="Whitaker R.J."/>
            <person name="Metcalf W.W."/>
        </authorList>
    </citation>
    <scope>NUCLEOTIDE SEQUENCE [LARGE SCALE GENOMIC DNA]</scope>
    <source>
        <strain evidence="2 3">Z-7289</strain>
    </source>
</reference>